<gene>
    <name evidence="1" type="ORF">M422DRAFT_257551</name>
</gene>
<accession>A0A0C9VNQ8</accession>
<proteinExistence type="predicted"/>
<evidence type="ECO:0000313" key="2">
    <source>
        <dbReference type="Proteomes" id="UP000054279"/>
    </source>
</evidence>
<dbReference type="OrthoDB" id="2542103at2759"/>
<reference evidence="1 2" key="1">
    <citation type="submission" date="2014-06" db="EMBL/GenBank/DDBJ databases">
        <title>Evolutionary Origins and Diversification of the Mycorrhizal Mutualists.</title>
        <authorList>
            <consortium name="DOE Joint Genome Institute"/>
            <consortium name="Mycorrhizal Genomics Consortium"/>
            <person name="Kohler A."/>
            <person name="Kuo A."/>
            <person name="Nagy L.G."/>
            <person name="Floudas D."/>
            <person name="Copeland A."/>
            <person name="Barry K.W."/>
            <person name="Cichocki N."/>
            <person name="Veneault-Fourrey C."/>
            <person name="LaButti K."/>
            <person name="Lindquist E.A."/>
            <person name="Lipzen A."/>
            <person name="Lundell T."/>
            <person name="Morin E."/>
            <person name="Murat C."/>
            <person name="Riley R."/>
            <person name="Ohm R."/>
            <person name="Sun H."/>
            <person name="Tunlid A."/>
            <person name="Henrissat B."/>
            <person name="Grigoriev I.V."/>
            <person name="Hibbett D.S."/>
            <person name="Martin F."/>
        </authorList>
    </citation>
    <scope>NUCLEOTIDE SEQUENCE [LARGE SCALE GENOMIC DNA]</scope>
    <source>
        <strain evidence="1 2">SS14</strain>
    </source>
</reference>
<dbReference type="HOGENOM" id="CLU_029871_0_1_1"/>
<dbReference type="Gene3D" id="1.10.489.10">
    <property type="entry name" value="Chloroperoxidase-like"/>
    <property type="match status" value="1"/>
</dbReference>
<dbReference type="AlphaFoldDB" id="A0A0C9VNQ8"/>
<protein>
    <submittedName>
        <fullName evidence="1">Uncharacterized protein</fullName>
    </submittedName>
</protein>
<dbReference type="Proteomes" id="UP000054279">
    <property type="component" value="Unassembled WGS sequence"/>
</dbReference>
<keyword evidence="2" id="KW-1185">Reference proteome</keyword>
<name>A0A0C9VNQ8_SPHS4</name>
<organism evidence="1 2">
    <name type="scientific">Sphaerobolus stellatus (strain SS14)</name>
    <dbReference type="NCBI Taxonomy" id="990650"/>
    <lineage>
        <taxon>Eukaryota</taxon>
        <taxon>Fungi</taxon>
        <taxon>Dikarya</taxon>
        <taxon>Basidiomycota</taxon>
        <taxon>Agaricomycotina</taxon>
        <taxon>Agaricomycetes</taxon>
        <taxon>Phallomycetidae</taxon>
        <taxon>Geastrales</taxon>
        <taxon>Sphaerobolaceae</taxon>
        <taxon>Sphaerobolus</taxon>
    </lineage>
</organism>
<sequence length="283" mass="30576">MGNMNIQLAAAITSIIVSKQAFVKLLTGPSKSIVVLREPPVPWANGSAPPGSAKLPPPGNRTPIINTHTSFKGSGSFQNIKGSEEFCVELTQWQYDFDNDNKPDDSDNKFGAGNYKLTVGVDSALNGSRIPLPPTPILIHLTRYYTAYAKSVFTTIFFVDGRVANGQLNMDVTRGFLQNVSVPAGFFRTNASAGLAAVGATVREVFAARPIDPGVNQGAINTFTLDPDLADFLDFVNITVPGLYPKPTGVLLNNLNTDLKFFFQPLTTHGCTQVSPFGNHNWR</sequence>
<dbReference type="EMBL" id="KN837150">
    <property type="protein sequence ID" value="KIJ39720.1"/>
    <property type="molecule type" value="Genomic_DNA"/>
</dbReference>
<dbReference type="InterPro" id="IPR036851">
    <property type="entry name" value="Chloroperoxidase-like_sf"/>
</dbReference>
<dbReference type="GO" id="GO:0004601">
    <property type="term" value="F:peroxidase activity"/>
    <property type="evidence" value="ECO:0007669"/>
    <property type="project" value="InterPro"/>
</dbReference>
<evidence type="ECO:0000313" key="1">
    <source>
        <dbReference type="EMBL" id="KIJ39720.1"/>
    </source>
</evidence>